<dbReference type="SUPFAM" id="SSF141571">
    <property type="entry name" value="Pentapeptide repeat-like"/>
    <property type="match status" value="1"/>
</dbReference>
<proteinExistence type="predicted"/>
<sequence length="347" mass="37271">MTGLVAGSAAAWSWASSPEYRWYAIPVGLGIGFTVWALVTWLNPLMREMRRARAAELAALPVKEREDLRVQRTQSLAQMLSSLGVLVGVAFTALSLVYTAQTLRATQEAQITDRYSRTVEQLGNRESREARTGAIYALGRLAHDSDRDRTAIANVLATYVHEHIRTDARRPAGGGRPVPSVDVRAALHVLGDLGEWWGVEEPLDLHGMELGETIPLLLKARAHLNGANLSGAGLREVDLKGEQLDKADLSGADLTTARLEGADLHEADLSGAVLSAAVLRNADLHGSDLRGANLSALVLWRSKHGFASTLTDLQGADLANADLRGAKGMPPADIRRAAKTVSGAKFE</sequence>
<evidence type="ECO:0000256" key="1">
    <source>
        <dbReference type="SAM" id="Phobius"/>
    </source>
</evidence>
<dbReference type="RefSeq" id="WP_231334018.1">
    <property type="nucleotide sequence ID" value="NZ_CP059572.1"/>
</dbReference>
<feature type="transmembrane region" description="Helical" evidence="1">
    <location>
        <begin position="20"/>
        <end position="43"/>
    </location>
</feature>
<keyword evidence="3" id="KW-1185">Reference proteome</keyword>
<dbReference type="Proteomes" id="UP001049518">
    <property type="component" value="Chromosome"/>
</dbReference>
<reference evidence="2" key="1">
    <citation type="submission" date="2020-07" db="EMBL/GenBank/DDBJ databases">
        <authorList>
            <person name="Tarantini F.S."/>
            <person name="Hong K.W."/>
            <person name="Chan K.G."/>
        </authorList>
    </citation>
    <scope>NUCLEOTIDE SEQUENCE</scope>
    <source>
        <strain evidence="2">32-07</strain>
    </source>
</reference>
<name>A0ABX8QQ35_9ACTN</name>
<keyword evidence="1" id="KW-0812">Transmembrane</keyword>
<dbReference type="PANTHER" id="PTHR14136">
    <property type="entry name" value="BTB_POZ DOMAIN-CONTAINING PROTEIN KCTD9"/>
    <property type="match status" value="1"/>
</dbReference>
<dbReference type="InterPro" id="IPR001646">
    <property type="entry name" value="5peptide_repeat"/>
</dbReference>
<accession>A0ABX8QQ35</accession>
<evidence type="ECO:0000313" key="2">
    <source>
        <dbReference type="EMBL" id="QXJ20900.1"/>
    </source>
</evidence>
<gene>
    <name evidence="2" type="ORF">AGRA3207_001694</name>
</gene>
<dbReference type="Pfam" id="PF00805">
    <property type="entry name" value="Pentapeptide"/>
    <property type="match status" value="2"/>
</dbReference>
<keyword evidence="1" id="KW-0472">Membrane</keyword>
<protein>
    <submittedName>
        <fullName evidence="2">Pentapeptide repeat-containing protein</fullName>
    </submittedName>
</protein>
<dbReference type="InterPro" id="IPR051082">
    <property type="entry name" value="Pentapeptide-BTB/POZ_domain"/>
</dbReference>
<feature type="transmembrane region" description="Helical" evidence="1">
    <location>
        <begin position="79"/>
        <end position="98"/>
    </location>
</feature>
<dbReference type="PANTHER" id="PTHR14136:SF17">
    <property type="entry name" value="BTB_POZ DOMAIN-CONTAINING PROTEIN KCTD9"/>
    <property type="match status" value="1"/>
</dbReference>
<dbReference type="Gene3D" id="2.160.20.80">
    <property type="entry name" value="E3 ubiquitin-protein ligase SopA"/>
    <property type="match status" value="1"/>
</dbReference>
<evidence type="ECO:0000313" key="3">
    <source>
        <dbReference type="Proteomes" id="UP001049518"/>
    </source>
</evidence>
<keyword evidence="1" id="KW-1133">Transmembrane helix</keyword>
<dbReference type="EMBL" id="CP059572">
    <property type="protein sequence ID" value="QXJ20900.1"/>
    <property type="molecule type" value="Genomic_DNA"/>
</dbReference>
<organism evidence="2 3">
    <name type="scientific">Actinomadura graeca</name>
    <dbReference type="NCBI Taxonomy" id="2750812"/>
    <lineage>
        <taxon>Bacteria</taxon>
        <taxon>Bacillati</taxon>
        <taxon>Actinomycetota</taxon>
        <taxon>Actinomycetes</taxon>
        <taxon>Streptosporangiales</taxon>
        <taxon>Thermomonosporaceae</taxon>
        <taxon>Actinomadura</taxon>
    </lineage>
</organism>